<feature type="transmembrane region" description="Helical" evidence="12">
    <location>
        <begin position="193"/>
        <end position="211"/>
    </location>
</feature>
<keyword evidence="4 12" id="KW-0812">Transmembrane</keyword>
<evidence type="ECO:0000256" key="11">
    <source>
        <dbReference type="ARBA" id="ARBA00023180"/>
    </source>
</evidence>
<gene>
    <name evidence="15" type="ORF">LYPA_23C000113</name>
</gene>
<evidence type="ECO:0000256" key="1">
    <source>
        <dbReference type="ARBA" id="ARBA00004141"/>
    </source>
</evidence>
<feature type="transmembrane region" description="Helical" evidence="12">
    <location>
        <begin position="307"/>
        <end position="330"/>
    </location>
</feature>
<dbReference type="InterPro" id="IPR027417">
    <property type="entry name" value="P-loop_NTPase"/>
</dbReference>
<dbReference type="InterPro" id="IPR039421">
    <property type="entry name" value="Type_1_exporter"/>
</dbReference>
<evidence type="ECO:0000256" key="2">
    <source>
        <dbReference type="ARBA" id="ARBA00007577"/>
    </source>
</evidence>
<dbReference type="Gene3D" id="3.40.50.300">
    <property type="entry name" value="P-loop containing nucleotide triphosphate hydrolases"/>
    <property type="match status" value="1"/>
</dbReference>
<dbReference type="InterPro" id="IPR003593">
    <property type="entry name" value="AAA+_ATPase"/>
</dbReference>
<keyword evidence="11" id="KW-0325">Glycoprotein</keyword>
<dbReference type="EMBL" id="CAAGRJ010013698">
    <property type="protein sequence ID" value="VFV30179.1"/>
    <property type="molecule type" value="Genomic_DNA"/>
</dbReference>
<evidence type="ECO:0000256" key="4">
    <source>
        <dbReference type="ARBA" id="ARBA00022692"/>
    </source>
</evidence>
<dbReference type="Proteomes" id="UP000386466">
    <property type="component" value="Unassembled WGS sequence"/>
</dbReference>
<name>A0A485ND60_LYNPA</name>
<keyword evidence="9 12" id="KW-1133">Transmembrane helix</keyword>
<organism evidence="15 16">
    <name type="scientific">Lynx pardinus</name>
    <name type="common">Iberian lynx</name>
    <name type="synonym">Felis pardina</name>
    <dbReference type="NCBI Taxonomy" id="191816"/>
    <lineage>
        <taxon>Eukaryota</taxon>
        <taxon>Metazoa</taxon>
        <taxon>Chordata</taxon>
        <taxon>Craniata</taxon>
        <taxon>Vertebrata</taxon>
        <taxon>Euteleostomi</taxon>
        <taxon>Mammalia</taxon>
        <taxon>Eutheria</taxon>
        <taxon>Laurasiatheria</taxon>
        <taxon>Carnivora</taxon>
        <taxon>Feliformia</taxon>
        <taxon>Felidae</taxon>
        <taxon>Felinae</taxon>
        <taxon>Lynx</taxon>
    </lineage>
</organism>
<dbReference type="Pfam" id="PF00005">
    <property type="entry name" value="ABC_tran"/>
    <property type="match status" value="1"/>
</dbReference>
<dbReference type="FunFam" id="1.20.1560.10:FF:000018">
    <property type="entry name" value="ATP-binding cassette subfamily B member 11"/>
    <property type="match status" value="1"/>
</dbReference>
<dbReference type="PROSITE" id="PS00211">
    <property type="entry name" value="ABC_TRANSPORTER_1"/>
    <property type="match status" value="1"/>
</dbReference>
<evidence type="ECO:0000256" key="5">
    <source>
        <dbReference type="ARBA" id="ARBA00022737"/>
    </source>
</evidence>
<protein>
    <submittedName>
        <fullName evidence="15">Atp-binding sub-family b</fullName>
    </submittedName>
</protein>
<dbReference type="GO" id="GO:0015421">
    <property type="term" value="F:ABC-type oligopeptide transporter activity"/>
    <property type="evidence" value="ECO:0007669"/>
    <property type="project" value="TreeGrafter"/>
</dbReference>
<dbReference type="AlphaFoldDB" id="A0A485ND60"/>
<feature type="domain" description="ABC transporter" evidence="13">
    <location>
        <begin position="373"/>
        <end position="559"/>
    </location>
</feature>
<feature type="transmembrane region" description="Helical" evidence="12">
    <location>
        <begin position="95"/>
        <end position="118"/>
    </location>
</feature>
<dbReference type="PANTHER" id="PTHR43394">
    <property type="entry name" value="ATP-DEPENDENT PERMEASE MDL1, MITOCHONDRIAL"/>
    <property type="match status" value="1"/>
</dbReference>
<evidence type="ECO:0000313" key="15">
    <source>
        <dbReference type="EMBL" id="VFV30179.1"/>
    </source>
</evidence>
<dbReference type="SUPFAM" id="SSF90123">
    <property type="entry name" value="ABC transporter transmembrane region"/>
    <property type="match status" value="1"/>
</dbReference>
<dbReference type="GO" id="GO:0016887">
    <property type="term" value="F:ATP hydrolysis activity"/>
    <property type="evidence" value="ECO:0007669"/>
    <property type="project" value="InterPro"/>
</dbReference>
<evidence type="ECO:0000256" key="8">
    <source>
        <dbReference type="ARBA" id="ARBA00022967"/>
    </source>
</evidence>
<feature type="transmembrane region" description="Helical" evidence="12">
    <location>
        <begin position="276"/>
        <end position="295"/>
    </location>
</feature>
<dbReference type="InterPro" id="IPR017871">
    <property type="entry name" value="ABC_transporter-like_CS"/>
</dbReference>
<dbReference type="InterPro" id="IPR011527">
    <property type="entry name" value="ABC1_TM_dom"/>
</dbReference>
<evidence type="ECO:0000256" key="10">
    <source>
        <dbReference type="ARBA" id="ARBA00023136"/>
    </source>
</evidence>
<evidence type="ECO:0000313" key="16">
    <source>
        <dbReference type="Proteomes" id="UP000386466"/>
    </source>
</evidence>
<comment type="similarity">
    <text evidence="2">Belongs to the ABC transporter superfamily. ABCB family. Multidrug resistance exporter (TC 3.A.1.201) subfamily.</text>
</comment>
<evidence type="ECO:0000256" key="9">
    <source>
        <dbReference type="ARBA" id="ARBA00022989"/>
    </source>
</evidence>
<keyword evidence="5" id="KW-0677">Repeat</keyword>
<evidence type="ECO:0000256" key="3">
    <source>
        <dbReference type="ARBA" id="ARBA00022448"/>
    </source>
</evidence>
<evidence type="ECO:0000259" key="14">
    <source>
        <dbReference type="PROSITE" id="PS50929"/>
    </source>
</evidence>
<proteinExistence type="inferred from homology"/>
<evidence type="ECO:0000256" key="12">
    <source>
        <dbReference type="SAM" id="Phobius"/>
    </source>
</evidence>
<feature type="transmembrane region" description="Helical" evidence="12">
    <location>
        <begin position="169"/>
        <end position="187"/>
    </location>
</feature>
<accession>A0A485ND60</accession>
<dbReference type="PROSITE" id="PS50929">
    <property type="entry name" value="ABC_TM1F"/>
    <property type="match status" value="1"/>
</dbReference>
<dbReference type="FunFam" id="3.40.50.300:FF:000479">
    <property type="entry name" value="Multidrug resistance protein 1A"/>
    <property type="match status" value="1"/>
</dbReference>
<dbReference type="Gene3D" id="1.20.1560.10">
    <property type="entry name" value="ABC transporter type 1, transmembrane domain"/>
    <property type="match status" value="1"/>
</dbReference>
<dbReference type="SMART" id="SM00382">
    <property type="entry name" value="AAA"/>
    <property type="match status" value="1"/>
</dbReference>
<comment type="subcellular location">
    <subcellularLocation>
        <location evidence="1">Membrane</location>
        <topology evidence="1">Multi-pass membrane protein</topology>
    </subcellularLocation>
</comment>
<evidence type="ECO:0000256" key="7">
    <source>
        <dbReference type="ARBA" id="ARBA00022840"/>
    </source>
</evidence>
<keyword evidence="3" id="KW-0813">Transport</keyword>
<sequence length="559" mass="61456">MYSLRKLQELPKVRKQIVGPFEIFRFADRLDITLMILGLLASLVNGACLPVMSLILGEMSDNLISGCLVKTNTTNHQNCTQSQEKLNEDITVLTLYYIGIGVTALVFGYMQISFWVMTAARQTKRIRKQFFHSILAQDISWFDGCDIGELNTRMTDDINKINDGIGDKIALLFQNMSTFSIGLAIGLVKGWKLTLVTLSTSPLIIASAAMFSRIMISLSSKELNAYSKAGAVAEEVLSSIRTVVAFGAQEKEIQRYTQNLKDAKDVGIRKAIASKLSLGAVYFFMNGTYGLAFWYGTSLILSGEPGYTIGTVLAVFFSVIHSSYCIGTAAPSFETFTIARGAAFNIFQVIDKKPAIDNFSTTGYKPECIEGTVEFKNVSFSYPSRPSIKILKGLNLKIKSGETVALVGPNGSGKSTAVQLLQRLYDPDNGFITVDGNDIRTLNVQYYREHIGVVSQEPVLFGTTINNNIKYGRDGVTDEEIEKAAKEANAYDFIMEFPNKFNTLVGEKGAQMSGGQKQRIAIARALVRNPKILILDEATSALDTESESVVQAALEKYSF</sequence>
<feature type="domain" description="ABC transmembrane type-1" evidence="14">
    <location>
        <begin position="36"/>
        <end position="337"/>
    </location>
</feature>
<dbReference type="GO" id="GO:0090374">
    <property type="term" value="P:oligopeptide export from mitochondrion"/>
    <property type="evidence" value="ECO:0007669"/>
    <property type="project" value="TreeGrafter"/>
</dbReference>
<dbReference type="Pfam" id="PF00664">
    <property type="entry name" value="ABC_membrane"/>
    <property type="match status" value="1"/>
</dbReference>
<feature type="transmembrane region" description="Helical" evidence="12">
    <location>
        <begin position="34"/>
        <end position="56"/>
    </location>
</feature>
<dbReference type="SUPFAM" id="SSF52540">
    <property type="entry name" value="P-loop containing nucleoside triphosphate hydrolases"/>
    <property type="match status" value="1"/>
</dbReference>
<reference evidence="15 16" key="1">
    <citation type="submission" date="2019-01" db="EMBL/GenBank/DDBJ databases">
        <authorList>
            <person name="Alioto T."/>
            <person name="Alioto T."/>
        </authorList>
    </citation>
    <scope>NUCLEOTIDE SEQUENCE [LARGE SCALE GENOMIC DNA]</scope>
</reference>
<dbReference type="GO" id="GO:0005743">
    <property type="term" value="C:mitochondrial inner membrane"/>
    <property type="evidence" value="ECO:0007669"/>
    <property type="project" value="TreeGrafter"/>
</dbReference>
<keyword evidence="7 15" id="KW-0067">ATP-binding</keyword>
<dbReference type="CDD" id="cd18577">
    <property type="entry name" value="ABC_6TM_Pgp_ABCB1_D1_like"/>
    <property type="match status" value="1"/>
</dbReference>
<keyword evidence="8" id="KW-1278">Translocase</keyword>
<keyword evidence="16" id="KW-1185">Reference proteome</keyword>
<dbReference type="InterPro" id="IPR036640">
    <property type="entry name" value="ABC1_TM_sf"/>
</dbReference>
<dbReference type="GO" id="GO:0005524">
    <property type="term" value="F:ATP binding"/>
    <property type="evidence" value="ECO:0007669"/>
    <property type="project" value="UniProtKB-KW"/>
</dbReference>
<keyword evidence="10 12" id="KW-0472">Membrane</keyword>
<evidence type="ECO:0000256" key="6">
    <source>
        <dbReference type="ARBA" id="ARBA00022741"/>
    </source>
</evidence>
<dbReference type="PROSITE" id="PS50893">
    <property type="entry name" value="ABC_TRANSPORTER_2"/>
    <property type="match status" value="1"/>
</dbReference>
<dbReference type="PANTHER" id="PTHR43394:SF27">
    <property type="entry name" value="ATP-DEPENDENT TRANSLOCASE ABCB1-LIKE"/>
    <property type="match status" value="1"/>
</dbReference>
<keyword evidence="6" id="KW-0547">Nucleotide-binding</keyword>
<evidence type="ECO:0000259" key="13">
    <source>
        <dbReference type="PROSITE" id="PS50893"/>
    </source>
</evidence>
<dbReference type="InterPro" id="IPR003439">
    <property type="entry name" value="ABC_transporter-like_ATP-bd"/>
</dbReference>